<proteinExistence type="inferred from homology"/>
<dbReference type="GO" id="GO:0008236">
    <property type="term" value="F:serine-type peptidase activity"/>
    <property type="evidence" value="ECO:0007669"/>
    <property type="project" value="UniProtKB-UniRule"/>
</dbReference>
<comment type="similarity">
    <text evidence="2 7">Belongs to the peptidase S41B family.</text>
</comment>
<keyword evidence="5 7" id="KW-0378">Hydrolase</keyword>
<evidence type="ECO:0000256" key="1">
    <source>
        <dbReference type="ARBA" id="ARBA00004496"/>
    </source>
</evidence>
<evidence type="ECO:0000256" key="3">
    <source>
        <dbReference type="ARBA" id="ARBA00022490"/>
    </source>
</evidence>
<dbReference type="Pfam" id="PF14685">
    <property type="entry name" value="PDZ_Tricorn"/>
    <property type="match status" value="1"/>
</dbReference>
<dbReference type="PANTHER" id="PTHR43253">
    <property type="entry name" value="TRICORN PROTEASE HOMOLOG 2-RELATED"/>
    <property type="match status" value="1"/>
</dbReference>
<dbReference type="EC" id="3.4.21.-" evidence="7"/>
<dbReference type="Pfam" id="PF26550">
    <property type="entry name" value="Tricorn_2nd"/>
    <property type="match status" value="1"/>
</dbReference>
<dbReference type="CDD" id="cd07562">
    <property type="entry name" value="Peptidase_S41_TRI"/>
    <property type="match status" value="1"/>
</dbReference>
<dbReference type="Gene3D" id="2.130.10.10">
    <property type="entry name" value="YVTN repeat-like/Quinoprotein amine dehydrogenase"/>
    <property type="match status" value="1"/>
</dbReference>
<dbReference type="Gene3D" id="3.30.750.44">
    <property type="match status" value="1"/>
</dbReference>
<dbReference type="Gene3D" id="2.30.42.10">
    <property type="match status" value="1"/>
</dbReference>
<feature type="active site" description="Charge relay system" evidence="8">
    <location>
        <position position="751"/>
    </location>
</feature>
<feature type="region of interest" description="Disordered" evidence="10">
    <location>
        <begin position="530"/>
        <end position="571"/>
    </location>
</feature>
<dbReference type="InterPro" id="IPR029414">
    <property type="entry name" value="Tricorn_PDZ"/>
</dbReference>
<keyword evidence="6 7" id="KW-0720">Serine protease</keyword>
<dbReference type="Proteomes" id="UP000460157">
    <property type="component" value="Unassembled WGS sequence"/>
</dbReference>
<dbReference type="RefSeq" id="WP_157325832.1">
    <property type="nucleotide sequence ID" value="NZ_BMFX01000010.1"/>
</dbReference>
<evidence type="ECO:0000256" key="2">
    <source>
        <dbReference type="ARBA" id="ARBA00008524"/>
    </source>
</evidence>
<feature type="compositionally biased region" description="Basic and acidic residues" evidence="10">
    <location>
        <begin position="543"/>
        <end position="554"/>
    </location>
</feature>
<dbReference type="SMART" id="SM00245">
    <property type="entry name" value="TSPc"/>
    <property type="match status" value="1"/>
</dbReference>
<protein>
    <recommendedName>
        <fullName evidence="7">Tricorn protease homolog</fullName>
        <ecNumber evidence="7">3.4.21.-</ecNumber>
    </recommendedName>
</protein>
<sequence length="1083" mass="118226">MSSAPYLRYPHLHEDLITFTAADDVWLAPAAGGRAWRLTRDAAPVRQPRITPDGAQVAFVSTKDGHSEVYAVSIDSGEVRRLTYWGNDRTHLLGFAPDGRLLVATNAGEAHRHQVIRALTLQGRWERLQLGSASGVAYSADGSIALTTPYIRPNAHWKRYRGGTAPKLWLDPKGKGSWEQLLPEDTAGIVDPMWIGSALLFVSDRAASFPKKAQEQANLWILEKPGAKKPKPPKQLTFQDEATGYVRDATTDGERITWHSRGEIWIKDSLQAAPRRLEVTLPGTAPAPLSLKPTENLEALVPDHTGDASLVSWRGKTFWLTHREGPARALAAESGVRTREPVLLGGTDKAAAASDAQGEDSLEIYTLDGSAAPQRVLTGELGRVLHLVSDPAGTRLAVVSHDGWIRLVSLTWTGRKATLEATVTEVTRSTEGEPQELSFSPDGRYLVWAHPTMWGQKTMYRIMLLDTAGTSGPVPVTSGRFHDFSPAFTADGKHLAFLSSRTFDPSYDDHSFDLFFTGTVRPWLIPLAASQPPPFGPSAEGWRLSEDKESKDNDDAAPASPDFTAEGAEERIVPFPVPSGAYTDLRAVKGGLVWIKEATESGELGSRRHGAPGEQPADQLIRWDFSQRKTSTVVEKLDDYAVSGDGSRLVVRHQDAVTVQPSAKQVEDDDPERVSVDLSRLRFTVDQAEEWRQMFSETHRLMGQQFWREDMDGVDWSAVGKTWRPVVDKVRSHDDLTDLLWEMVGELNTSHAYVIPQGASPGEERQLGLLGADLSAAEAGWRIDRILPGDSSDPEACSPLLAAGVDAQPGDLITAVDGQPVDPVFGPAKHLVGAAGKPVQLTLQRAGESRGVVVVPLASEAPLRYQDWVRSRREYVADKTAGRLGYLHVPDMQVAGWAQLHRDLHHAARGEGVLADMRYNGGGHTSQLVIAKLAQQVVAWNVVRHTKTAMPYPESAPRGPVVLLANEYSGSDGDIVNAVAQAIELGPVVGVRTWGGVVGIDGRFDLIDGTAVTQPKYSFWIHGKDWGVENYGVDPDIEVIHDPGQLFRAEDPQLDRAIEEALTRLQQSPAAAAPALPEPKVRH</sequence>
<evidence type="ECO:0000256" key="6">
    <source>
        <dbReference type="ARBA" id="ARBA00022825"/>
    </source>
</evidence>
<dbReference type="PIRSF" id="PIRSF036421">
    <property type="entry name" value="Tricorn_protease"/>
    <property type="match status" value="1"/>
</dbReference>
<dbReference type="SUPFAM" id="SSF69304">
    <property type="entry name" value="Tricorn protease N-terminal domain"/>
    <property type="match status" value="1"/>
</dbReference>
<comment type="subcellular location">
    <subcellularLocation>
        <location evidence="1 7">Cytoplasm</location>
    </subcellularLocation>
</comment>
<dbReference type="SUPFAM" id="SSF50156">
    <property type="entry name" value="PDZ domain-like"/>
    <property type="match status" value="1"/>
</dbReference>
<dbReference type="Pfam" id="PF26549">
    <property type="entry name" value="Tricorn_N"/>
    <property type="match status" value="1"/>
</dbReference>
<name>A0A7K1UNR9_9MICC</name>
<comment type="function">
    <text evidence="7">Degrades oligopeptides.</text>
</comment>
<dbReference type="PROSITE" id="PS50106">
    <property type="entry name" value="PDZ"/>
    <property type="match status" value="1"/>
</dbReference>
<feature type="domain" description="PDZ" evidence="11">
    <location>
        <begin position="768"/>
        <end position="847"/>
    </location>
</feature>
<accession>A0A7K1UNR9</accession>
<feature type="site" description="Transition state stabilizer; via amide nitrogen" evidence="9">
    <location>
        <position position="972"/>
    </location>
</feature>
<dbReference type="CDD" id="cd10828">
    <property type="entry name" value="cpPDZ_Tricorn-protease"/>
    <property type="match status" value="1"/>
</dbReference>
<keyword evidence="3 7" id="KW-0963">Cytoplasm</keyword>
<organism evidence="12 13">
    <name type="scientific">Nesterenkonia alkaliphila</name>
    <dbReference type="NCBI Taxonomy" id="1463631"/>
    <lineage>
        <taxon>Bacteria</taxon>
        <taxon>Bacillati</taxon>
        <taxon>Actinomycetota</taxon>
        <taxon>Actinomycetes</taxon>
        <taxon>Micrococcales</taxon>
        <taxon>Micrococcaceae</taxon>
        <taxon>Nesterenkonia</taxon>
    </lineage>
</organism>
<dbReference type="InterPro" id="IPR012393">
    <property type="entry name" value="Tricorn_protease"/>
</dbReference>
<dbReference type="InterPro" id="IPR028204">
    <property type="entry name" value="Tricorn_C1"/>
</dbReference>
<dbReference type="OrthoDB" id="9758793at2"/>
<keyword evidence="4 7" id="KW-0645">Protease</keyword>
<evidence type="ECO:0000256" key="7">
    <source>
        <dbReference type="PIRNR" id="PIRNR036421"/>
    </source>
</evidence>
<evidence type="ECO:0000313" key="12">
    <source>
        <dbReference type="EMBL" id="MVT27671.1"/>
    </source>
</evidence>
<evidence type="ECO:0000256" key="4">
    <source>
        <dbReference type="ARBA" id="ARBA00022670"/>
    </source>
</evidence>
<dbReference type="EMBL" id="WRPM01000103">
    <property type="protein sequence ID" value="MVT27671.1"/>
    <property type="molecule type" value="Genomic_DNA"/>
</dbReference>
<evidence type="ECO:0000256" key="9">
    <source>
        <dbReference type="PIRSR" id="PIRSR036421-3"/>
    </source>
</evidence>
<dbReference type="SUPFAM" id="SSF82171">
    <property type="entry name" value="DPP6 N-terminal domain-like"/>
    <property type="match status" value="1"/>
</dbReference>
<evidence type="ECO:0000256" key="10">
    <source>
        <dbReference type="SAM" id="MobiDB-lite"/>
    </source>
</evidence>
<dbReference type="GO" id="GO:0005737">
    <property type="term" value="C:cytoplasm"/>
    <property type="evidence" value="ECO:0007669"/>
    <property type="project" value="UniProtKB-SubCell"/>
</dbReference>
<reference evidence="12 13" key="1">
    <citation type="submission" date="2019-12" db="EMBL/GenBank/DDBJ databases">
        <title>Nesterenkonia muleiensis sp. nov., a novel actinobacterium isolated from sap of Populus euphratica.</title>
        <authorList>
            <person name="Wang R."/>
        </authorList>
    </citation>
    <scope>NUCLEOTIDE SEQUENCE [LARGE SCALE GENOMIC DNA]</scope>
    <source>
        <strain evidence="12 13">F10</strain>
    </source>
</reference>
<dbReference type="SUPFAM" id="SSF52096">
    <property type="entry name" value="ClpP/crotonase"/>
    <property type="match status" value="1"/>
</dbReference>
<evidence type="ECO:0000313" key="13">
    <source>
        <dbReference type="Proteomes" id="UP000460157"/>
    </source>
</evidence>
<dbReference type="AlphaFoldDB" id="A0A7K1UNR9"/>
<dbReference type="InterPro" id="IPR036034">
    <property type="entry name" value="PDZ_sf"/>
</dbReference>
<evidence type="ECO:0000256" key="5">
    <source>
        <dbReference type="ARBA" id="ARBA00022801"/>
    </source>
</evidence>
<evidence type="ECO:0000259" key="11">
    <source>
        <dbReference type="PROSITE" id="PS50106"/>
    </source>
</evidence>
<feature type="active site" description="Nucleophile" evidence="8">
    <location>
        <position position="971"/>
    </location>
</feature>
<dbReference type="GO" id="GO:0006508">
    <property type="term" value="P:proteolysis"/>
    <property type="evidence" value="ECO:0007669"/>
    <property type="project" value="UniProtKB-UniRule"/>
</dbReference>
<keyword evidence="13" id="KW-1185">Reference proteome</keyword>
<dbReference type="Pfam" id="PF14684">
    <property type="entry name" value="Tricorn_C1"/>
    <property type="match status" value="1"/>
</dbReference>
<dbReference type="InterPro" id="IPR001478">
    <property type="entry name" value="PDZ"/>
</dbReference>
<dbReference type="Gene3D" id="2.120.10.60">
    <property type="entry name" value="Tricorn protease N-terminal domain"/>
    <property type="match status" value="1"/>
</dbReference>
<dbReference type="Pfam" id="PF03572">
    <property type="entry name" value="Peptidase_S41"/>
    <property type="match status" value="1"/>
</dbReference>
<comment type="caution">
    <text evidence="12">The sequence shown here is derived from an EMBL/GenBank/DDBJ whole genome shotgun (WGS) entry which is preliminary data.</text>
</comment>
<evidence type="ECO:0000256" key="8">
    <source>
        <dbReference type="PIRSR" id="PIRSR036421-1"/>
    </source>
</evidence>
<dbReference type="InterPro" id="IPR015943">
    <property type="entry name" value="WD40/YVTN_repeat-like_dom_sf"/>
</dbReference>
<dbReference type="PANTHER" id="PTHR43253:SF1">
    <property type="entry name" value="TRICORN PROTEASE HOMOLOG 2-RELATED"/>
    <property type="match status" value="1"/>
</dbReference>
<dbReference type="Gene3D" id="3.90.226.10">
    <property type="entry name" value="2-enoyl-CoA Hydratase, Chain A, domain 1"/>
    <property type="match status" value="1"/>
</dbReference>
<dbReference type="InterPro" id="IPR029045">
    <property type="entry name" value="ClpP/crotonase-like_dom_sf"/>
</dbReference>
<dbReference type="InterPro" id="IPR005151">
    <property type="entry name" value="Tail-specific_protease"/>
</dbReference>
<feature type="active site" description="Charge relay system" evidence="8">
    <location>
        <position position="1029"/>
    </location>
</feature>
<gene>
    <name evidence="12" type="ORF">GNZ21_15140</name>
</gene>